<comment type="catalytic activity">
    <reaction evidence="3">
        <text>oxidized coenzyme F420-(gamma-L-Glu)(n) + a quinol + H(+) = reduced coenzyme F420-(gamma-L-Glu)(n) + a quinone</text>
        <dbReference type="Rhea" id="RHEA:39663"/>
        <dbReference type="Rhea" id="RHEA-COMP:12939"/>
        <dbReference type="Rhea" id="RHEA-COMP:14378"/>
        <dbReference type="ChEBI" id="CHEBI:15378"/>
        <dbReference type="ChEBI" id="CHEBI:24646"/>
        <dbReference type="ChEBI" id="CHEBI:132124"/>
        <dbReference type="ChEBI" id="CHEBI:133980"/>
        <dbReference type="ChEBI" id="CHEBI:139511"/>
    </reaction>
</comment>
<dbReference type="RefSeq" id="WP_012393841.1">
    <property type="nucleotide sequence ID" value="NZ_BQLC01000126.1"/>
</dbReference>
<dbReference type="PANTHER" id="PTHR39428:SF3">
    <property type="entry name" value="DEAZAFLAVIN-DEPENDENT NITROREDUCTASE"/>
    <property type="match status" value="1"/>
</dbReference>
<dbReference type="AlphaFoldDB" id="A0A3E2MQT2"/>
<evidence type="ECO:0000313" key="4">
    <source>
        <dbReference type="EMBL" id="RFZ35124.1"/>
    </source>
</evidence>
<evidence type="ECO:0000256" key="2">
    <source>
        <dbReference type="ARBA" id="ARBA00023002"/>
    </source>
</evidence>
<dbReference type="Proteomes" id="UP000257451">
    <property type="component" value="Unassembled WGS sequence"/>
</dbReference>
<evidence type="ECO:0000256" key="3">
    <source>
        <dbReference type="ARBA" id="ARBA00049106"/>
    </source>
</evidence>
<keyword evidence="2 4" id="KW-0560">Oxidoreductase</keyword>
<comment type="similarity">
    <text evidence="1">Belongs to the F420H(2)-dependent quinone reductase family.</text>
</comment>
<dbReference type="GO" id="GO:0005886">
    <property type="term" value="C:plasma membrane"/>
    <property type="evidence" value="ECO:0007669"/>
    <property type="project" value="TreeGrafter"/>
</dbReference>
<dbReference type="InterPro" id="IPR012349">
    <property type="entry name" value="Split_barrel_FMN-bd"/>
</dbReference>
<comment type="caution">
    <text evidence="4">The sequence shown here is derived from an EMBL/GenBank/DDBJ whole genome shotgun (WGS) entry which is preliminary data.</text>
</comment>
<dbReference type="EC" id="1.-.-.-" evidence="4"/>
<proteinExistence type="inferred from homology"/>
<dbReference type="EMBL" id="PEDF01000176">
    <property type="protein sequence ID" value="RFZ35124.1"/>
    <property type="molecule type" value="Genomic_DNA"/>
</dbReference>
<sequence length="167" mass="18905">MPHEGPNQLYGLYLSMLRRIGHYRWFAAIFKRVGTPVDRALIRVSRGRLSMGGSEMPTMLLTTTGRRTGKERTVPLHYVWDGSNVVAVCENFGLDTASSWPYNLLADPKARIEIDGAAADYLSRPATAQEVDRNMPRLIALWPAHDTYVKRTGTRKVFVFEPVNARR</sequence>
<evidence type="ECO:0000256" key="1">
    <source>
        <dbReference type="ARBA" id="ARBA00008710"/>
    </source>
</evidence>
<gene>
    <name evidence="4" type="primary">ddn_4</name>
    <name evidence="4" type="ORF">DAVIS_04674</name>
</gene>
<organism evidence="4 5">
    <name type="scientific">Mycobacterium marinum</name>
    <dbReference type="NCBI Taxonomy" id="1781"/>
    <lineage>
        <taxon>Bacteria</taxon>
        <taxon>Bacillati</taxon>
        <taxon>Actinomycetota</taxon>
        <taxon>Actinomycetes</taxon>
        <taxon>Mycobacteriales</taxon>
        <taxon>Mycobacteriaceae</taxon>
        <taxon>Mycobacterium</taxon>
        <taxon>Mycobacterium ulcerans group</taxon>
    </lineage>
</organism>
<protein>
    <submittedName>
        <fullName evidence="4">Deazaflavin-dependent nitroreductase</fullName>
        <ecNumber evidence="4">1.-.-.-</ecNumber>
    </submittedName>
</protein>
<dbReference type="Pfam" id="PF04075">
    <property type="entry name" value="F420H2_quin_red"/>
    <property type="match status" value="1"/>
</dbReference>
<dbReference type="GO" id="GO:0070967">
    <property type="term" value="F:coenzyme F420 binding"/>
    <property type="evidence" value="ECO:0007669"/>
    <property type="project" value="TreeGrafter"/>
</dbReference>
<accession>A0A3E2MQT2</accession>
<dbReference type="InterPro" id="IPR004378">
    <property type="entry name" value="F420H2_quin_Rdtase"/>
</dbReference>
<dbReference type="GO" id="GO:0052755">
    <property type="term" value="F:coenzyme F420H2:quinone oxidoreductase activity"/>
    <property type="evidence" value="ECO:0007669"/>
    <property type="project" value="RHEA"/>
</dbReference>
<evidence type="ECO:0000313" key="5">
    <source>
        <dbReference type="Proteomes" id="UP000257451"/>
    </source>
</evidence>
<dbReference type="PANTHER" id="PTHR39428">
    <property type="entry name" value="F420H(2)-DEPENDENT QUINONE REDUCTASE RV1261C"/>
    <property type="match status" value="1"/>
</dbReference>
<dbReference type="OMA" id="RVGHYRW"/>
<dbReference type="NCBIfam" id="TIGR00026">
    <property type="entry name" value="hi_GC_TIGR00026"/>
    <property type="match status" value="1"/>
</dbReference>
<reference evidence="4 5" key="1">
    <citation type="journal article" date="2018" name="Sci. Rep.">
        <title>Extensive genomic diversity among Mycobacterium marinum strains revealed by whole genome sequencing.</title>
        <authorList>
            <person name="Das S."/>
            <person name="Pettersson B.M."/>
            <person name="Behra P.R."/>
            <person name="Mallick A."/>
            <person name="Cheramie M."/>
            <person name="Ramesh M."/>
            <person name="Shirreff L."/>
            <person name="DuCote T."/>
            <person name="Dasgupta S."/>
            <person name="Ennis D.G."/>
            <person name="Kirsebom L.A."/>
        </authorList>
    </citation>
    <scope>NUCLEOTIDE SEQUENCE [LARGE SCALE GENOMIC DNA]</scope>
    <source>
        <strain evidence="4 5">Davis1</strain>
    </source>
</reference>
<name>A0A3E2MQT2_MYCMR</name>
<dbReference type="Gene3D" id="2.30.110.10">
    <property type="entry name" value="Electron Transport, Fmn-binding Protein, Chain A"/>
    <property type="match status" value="1"/>
</dbReference>